<proteinExistence type="predicted"/>
<comment type="caution">
    <text evidence="1">The sequence shown here is derived from an EMBL/GenBank/DDBJ whole genome shotgun (WGS) entry which is preliminary data.</text>
</comment>
<dbReference type="EMBL" id="BAAALS010000079">
    <property type="protein sequence ID" value="GAA1779463.1"/>
    <property type="molecule type" value="Genomic_DNA"/>
</dbReference>
<accession>A0ABN2L976</accession>
<reference evidence="1 2" key="1">
    <citation type="journal article" date="2019" name="Int. J. Syst. Evol. Microbiol.">
        <title>The Global Catalogue of Microorganisms (GCM) 10K type strain sequencing project: providing services to taxonomists for standard genome sequencing and annotation.</title>
        <authorList>
            <consortium name="The Broad Institute Genomics Platform"/>
            <consortium name="The Broad Institute Genome Sequencing Center for Infectious Disease"/>
            <person name="Wu L."/>
            <person name="Ma J."/>
        </authorList>
    </citation>
    <scope>NUCLEOTIDE SEQUENCE [LARGE SCALE GENOMIC DNA]</scope>
    <source>
        <strain evidence="1 2">JCM 13249</strain>
    </source>
</reference>
<sequence>MNRFEYTDPDGDRLRVEPFPGRPAVLLILGTDGEDDTASLRVPLDRAEEAASGIRDMARQAGGAAPAPRRRLTELEHTAAWHAIEGTAAEEGADPDTVLNAVLRALNIDPPA</sequence>
<evidence type="ECO:0000313" key="2">
    <source>
        <dbReference type="Proteomes" id="UP001500655"/>
    </source>
</evidence>
<dbReference type="Proteomes" id="UP001500655">
    <property type="component" value="Unassembled WGS sequence"/>
</dbReference>
<organism evidence="1 2">
    <name type="scientific">Luedemannella helvata</name>
    <dbReference type="NCBI Taxonomy" id="349315"/>
    <lineage>
        <taxon>Bacteria</taxon>
        <taxon>Bacillati</taxon>
        <taxon>Actinomycetota</taxon>
        <taxon>Actinomycetes</taxon>
        <taxon>Micromonosporales</taxon>
        <taxon>Micromonosporaceae</taxon>
        <taxon>Luedemannella</taxon>
    </lineage>
</organism>
<evidence type="ECO:0000313" key="1">
    <source>
        <dbReference type="EMBL" id="GAA1779463.1"/>
    </source>
</evidence>
<protein>
    <submittedName>
        <fullName evidence="1">Uncharacterized protein</fullName>
    </submittedName>
</protein>
<name>A0ABN2L976_9ACTN</name>
<gene>
    <name evidence="1" type="ORF">GCM10009681_57220</name>
</gene>
<dbReference type="RefSeq" id="WP_344089004.1">
    <property type="nucleotide sequence ID" value="NZ_BAAALS010000079.1"/>
</dbReference>
<keyword evidence="2" id="KW-1185">Reference proteome</keyword>